<organism evidence="1 2">
    <name type="scientific">Rhododendron molle</name>
    <name type="common">Chinese azalea</name>
    <name type="synonym">Azalea mollis</name>
    <dbReference type="NCBI Taxonomy" id="49168"/>
    <lineage>
        <taxon>Eukaryota</taxon>
        <taxon>Viridiplantae</taxon>
        <taxon>Streptophyta</taxon>
        <taxon>Embryophyta</taxon>
        <taxon>Tracheophyta</taxon>
        <taxon>Spermatophyta</taxon>
        <taxon>Magnoliopsida</taxon>
        <taxon>eudicotyledons</taxon>
        <taxon>Gunneridae</taxon>
        <taxon>Pentapetalae</taxon>
        <taxon>asterids</taxon>
        <taxon>Ericales</taxon>
        <taxon>Ericaceae</taxon>
        <taxon>Ericoideae</taxon>
        <taxon>Rhodoreae</taxon>
        <taxon>Rhododendron</taxon>
    </lineage>
</organism>
<evidence type="ECO:0000313" key="1">
    <source>
        <dbReference type="EMBL" id="KAI8550880.1"/>
    </source>
</evidence>
<dbReference type="Proteomes" id="UP001062846">
    <property type="component" value="Chromosome 6"/>
</dbReference>
<protein>
    <submittedName>
        <fullName evidence="1">Uncharacterized protein</fullName>
    </submittedName>
</protein>
<sequence>MRLGGGRARGWPSLVGDLSEEPSIGTLPEGGRARTWPSPVGDSSEELSIKAPFPKVAEPE</sequence>
<dbReference type="EMBL" id="CM046393">
    <property type="protein sequence ID" value="KAI8550880.1"/>
    <property type="molecule type" value="Genomic_DNA"/>
</dbReference>
<name>A0ACC0NC77_RHOML</name>
<keyword evidence="2" id="KW-1185">Reference proteome</keyword>
<reference evidence="1" key="1">
    <citation type="submission" date="2022-02" db="EMBL/GenBank/DDBJ databases">
        <title>Plant Genome Project.</title>
        <authorList>
            <person name="Zhang R.-G."/>
        </authorList>
    </citation>
    <scope>NUCLEOTIDE SEQUENCE</scope>
    <source>
        <strain evidence="1">AT1</strain>
    </source>
</reference>
<comment type="caution">
    <text evidence="1">The sequence shown here is derived from an EMBL/GenBank/DDBJ whole genome shotgun (WGS) entry which is preliminary data.</text>
</comment>
<gene>
    <name evidence="1" type="ORF">RHMOL_Rhmol06G0141800</name>
</gene>
<proteinExistence type="predicted"/>
<evidence type="ECO:0000313" key="2">
    <source>
        <dbReference type="Proteomes" id="UP001062846"/>
    </source>
</evidence>
<accession>A0ACC0NC77</accession>